<proteinExistence type="predicted"/>
<dbReference type="Pfam" id="PF06089">
    <property type="entry name" value="Asparaginase_II"/>
    <property type="match status" value="1"/>
</dbReference>
<reference evidence="1" key="1">
    <citation type="submission" date="2017-10" db="EMBL/GenBank/DDBJ databases">
        <title>Kefir isolates.</title>
        <authorList>
            <person name="Kim Y."/>
            <person name="Blasche S."/>
        </authorList>
    </citation>
    <scope>NUCLEOTIDE SEQUENCE [LARGE SCALE GENOMIC DNA]</scope>
    <source>
        <strain evidence="1">OG2-2</strain>
    </source>
</reference>
<dbReference type="Proteomes" id="UP000219947">
    <property type="component" value="Unassembled WGS sequence"/>
</dbReference>
<dbReference type="AlphaFoldDB" id="A0A2A8D3U1"/>
<dbReference type="InterPro" id="IPR010349">
    <property type="entry name" value="Asparaginase_II"/>
</dbReference>
<dbReference type="PANTHER" id="PTHR42110:SF1">
    <property type="entry name" value="L-ASPARAGINASE, PUTATIVE (AFU_ORTHOLOGUE AFUA_3G11890)-RELATED"/>
    <property type="match status" value="1"/>
</dbReference>
<name>A0A2A8D3U1_9MICC</name>
<evidence type="ECO:0000313" key="1">
    <source>
        <dbReference type="EMBL" id="PEN15635.1"/>
    </source>
</evidence>
<dbReference type="RefSeq" id="WP_048752694.1">
    <property type="nucleotide sequence ID" value="NZ_CAJPNU010000020.1"/>
</dbReference>
<evidence type="ECO:0000313" key="2">
    <source>
        <dbReference type="Proteomes" id="UP000219947"/>
    </source>
</evidence>
<accession>A0A2A8D3U1</accession>
<organism evidence="1 2">
    <name type="scientific">Rothia dentocariosa</name>
    <dbReference type="NCBI Taxonomy" id="2047"/>
    <lineage>
        <taxon>Bacteria</taxon>
        <taxon>Bacillati</taxon>
        <taxon>Actinomycetota</taxon>
        <taxon>Actinomycetes</taxon>
        <taxon>Micrococcales</taxon>
        <taxon>Micrococcaceae</taxon>
        <taxon>Rothia</taxon>
    </lineage>
</organism>
<protein>
    <submittedName>
        <fullName evidence="1">L-asparaginase</fullName>
    </submittedName>
</protein>
<sequence length="353" mass="36670">MTSPQLSLTDAELVFQTRNDLIETTHHGIVVVLSPEGTTDLALGDMSQPFFARSALKPLQAIGTLKSGAPLRGAQVAIACGSHQGTFEQMRAVQDVLQGAGVDATALLCPTAYPADAHAHEQMVRADLAKTPLAHPCSGKHAGFLWACAAQLDRSVVDPDSRQWTMKDYCDPEHPLQRMIAEEIASFTGEPVGTSGIDGCGAPVAAVSALGLARAYSTLGAAIRNMDADARASTVATAMVDYPELIQAPGMPDTVLSEQLDAVVKSGAAGVLCVGLRSGASVVVKISDGATRAAYPVALWALEATGHLPSEQVQQLLPQVTRPVIGGVQDNAPREVGGWVPGADLEPLVGESA</sequence>
<dbReference type="PANTHER" id="PTHR42110">
    <property type="entry name" value="L-ASPARAGINASE, PUTATIVE (AFU_ORTHOLOGUE AFUA_3G11890)-RELATED"/>
    <property type="match status" value="1"/>
</dbReference>
<comment type="caution">
    <text evidence="1">The sequence shown here is derived from an EMBL/GenBank/DDBJ whole genome shotgun (WGS) entry which is preliminary data.</text>
</comment>
<gene>
    <name evidence="1" type="ORF">CRM92_08455</name>
</gene>
<dbReference type="EMBL" id="PDEV01000004">
    <property type="protein sequence ID" value="PEN15635.1"/>
    <property type="molecule type" value="Genomic_DNA"/>
</dbReference>
<keyword evidence="2" id="KW-1185">Reference proteome</keyword>